<dbReference type="Gene3D" id="2.40.160.210">
    <property type="entry name" value="Acyl-CoA thioesterase, double hotdog domain"/>
    <property type="match status" value="1"/>
</dbReference>
<feature type="compositionally biased region" description="Low complexity" evidence="3">
    <location>
        <begin position="210"/>
        <end position="219"/>
    </location>
</feature>
<dbReference type="PANTHER" id="PTHR11066">
    <property type="entry name" value="ACYL-COA THIOESTERASE"/>
    <property type="match status" value="1"/>
</dbReference>
<dbReference type="Proteomes" id="UP000799437">
    <property type="component" value="Unassembled WGS sequence"/>
</dbReference>
<comment type="similarity">
    <text evidence="1">Belongs to the C/M/P thioester hydrolase family.</text>
</comment>
<feature type="region of interest" description="Disordered" evidence="3">
    <location>
        <begin position="210"/>
        <end position="235"/>
    </location>
</feature>
<dbReference type="InterPro" id="IPR003703">
    <property type="entry name" value="Acyl_CoA_thio"/>
</dbReference>
<dbReference type="InterPro" id="IPR049450">
    <property type="entry name" value="ACOT8-like_C"/>
</dbReference>
<dbReference type="GO" id="GO:0016853">
    <property type="term" value="F:isomerase activity"/>
    <property type="evidence" value="ECO:0007669"/>
    <property type="project" value="UniProtKB-KW"/>
</dbReference>
<keyword evidence="6" id="KW-0413">Isomerase</keyword>
<dbReference type="RefSeq" id="XP_033600372.1">
    <property type="nucleotide sequence ID" value="XM_033748906.1"/>
</dbReference>
<dbReference type="InterPro" id="IPR029069">
    <property type="entry name" value="HotDog_dom_sf"/>
</dbReference>
<accession>A0A6A6W9Z1</accession>
<evidence type="ECO:0000256" key="1">
    <source>
        <dbReference type="ARBA" id="ARBA00006538"/>
    </source>
</evidence>
<dbReference type="SUPFAM" id="SSF54637">
    <property type="entry name" value="Thioesterase/thiol ester dehydrase-isomerase"/>
    <property type="match status" value="2"/>
</dbReference>
<dbReference type="CDD" id="cd03445">
    <property type="entry name" value="Thioesterase_II_repeat2"/>
    <property type="match status" value="1"/>
</dbReference>
<dbReference type="AlphaFoldDB" id="A0A6A6W9Z1"/>
<dbReference type="Pfam" id="PF13622">
    <property type="entry name" value="4HBT_3"/>
    <property type="match status" value="1"/>
</dbReference>
<evidence type="ECO:0000259" key="4">
    <source>
        <dbReference type="Pfam" id="PF13622"/>
    </source>
</evidence>
<dbReference type="CDD" id="cd03444">
    <property type="entry name" value="Thioesterase_II_repeat1"/>
    <property type="match status" value="1"/>
</dbReference>
<evidence type="ECO:0000259" key="5">
    <source>
        <dbReference type="Pfam" id="PF20789"/>
    </source>
</evidence>
<keyword evidence="7" id="KW-1185">Reference proteome</keyword>
<sequence length="359" mass="38486">MATTIAQQLAITPLSTPDTFQSTHLPQTMGNTAPIAYGGCALGLAVNAATHTVPNSHSLYSLTGHYLGPTLPDRPLTITITRPRSTRSFSTRSVTLSQLQPNGTNRTCLVLLADFHAPEQHSRVMFEYSEGPSMRWPAVEACVGSRMAFEQCGFAEGVYARYGVLFALGERFFDTRHPVGSALVRNGYGVAGRTGGGLVSLGTATASASATATASATETTETETERKQTTDSTELITTQRSAQWARVRPAHAGELTDAGTQMGALAFYMDGCLSFLPLSHAGLGLEAAAACSSLDFAMRVFVREFDFGRWYLKEMGTVRGGGGRTFSEGRLFDGEGVLVAHMSQQCIMRGWGEGEMERL</sequence>
<dbReference type="EMBL" id="ML996572">
    <property type="protein sequence ID" value="KAF2757921.1"/>
    <property type="molecule type" value="Genomic_DNA"/>
</dbReference>
<dbReference type="GeneID" id="54489960"/>
<feature type="domain" description="Acyl-CoA thioesterase-like N-terminal HotDog" evidence="4">
    <location>
        <begin position="26"/>
        <end position="116"/>
    </location>
</feature>
<evidence type="ECO:0000256" key="2">
    <source>
        <dbReference type="ARBA" id="ARBA00022801"/>
    </source>
</evidence>
<dbReference type="PANTHER" id="PTHR11066:SF35">
    <property type="entry name" value="ACYL-COA THIOESTERASE II"/>
    <property type="match status" value="1"/>
</dbReference>
<feature type="domain" description="Acyl-CoA thioesterase-like C-terminal" evidence="5">
    <location>
        <begin position="229"/>
        <end position="348"/>
    </location>
</feature>
<proteinExistence type="inferred from homology"/>
<evidence type="ECO:0000313" key="7">
    <source>
        <dbReference type="Proteomes" id="UP000799437"/>
    </source>
</evidence>
<dbReference type="OrthoDB" id="68328at2759"/>
<gene>
    <name evidence="6" type="ORF">EJ05DRAFT_528345</name>
</gene>
<name>A0A6A6W9Z1_9PEZI</name>
<keyword evidence="2" id="KW-0378">Hydrolase</keyword>
<reference evidence="6" key="1">
    <citation type="journal article" date="2020" name="Stud. Mycol.">
        <title>101 Dothideomycetes genomes: a test case for predicting lifestyles and emergence of pathogens.</title>
        <authorList>
            <person name="Haridas S."/>
            <person name="Albert R."/>
            <person name="Binder M."/>
            <person name="Bloem J."/>
            <person name="Labutti K."/>
            <person name="Salamov A."/>
            <person name="Andreopoulos B."/>
            <person name="Baker S."/>
            <person name="Barry K."/>
            <person name="Bills G."/>
            <person name="Bluhm B."/>
            <person name="Cannon C."/>
            <person name="Castanera R."/>
            <person name="Culley D."/>
            <person name="Daum C."/>
            <person name="Ezra D."/>
            <person name="Gonzalez J."/>
            <person name="Henrissat B."/>
            <person name="Kuo A."/>
            <person name="Liang C."/>
            <person name="Lipzen A."/>
            <person name="Lutzoni F."/>
            <person name="Magnuson J."/>
            <person name="Mondo S."/>
            <person name="Nolan M."/>
            <person name="Ohm R."/>
            <person name="Pangilinan J."/>
            <person name="Park H.-J."/>
            <person name="Ramirez L."/>
            <person name="Alfaro M."/>
            <person name="Sun H."/>
            <person name="Tritt A."/>
            <person name="Yoshinaga Y."/>
            <person name="Zwiers L.-H."/>
            <person name="Turgeon B."/>
            <person name="Goodwin S."/>
            <person name="Spatafora J."/>
            <person name="Crous P."/>
            <person name="Grigoriev I."/>
        </authorList>
    </citation>
    <scope>NUCLEOTIDE SEQUENCE</scope>
    <source>
        <strain evidence="6">CBS 121739</strain>
    </source>
</reference>
<organism evidence="6 7">
    <name type="scientific">Pseudovirgaria hyperparasitica</name>
    <dbReference type="NCBI Taxonomy" id="470096"/>
    <lineage>
        <taxon>Eukaryota</taxon>
        <taxon>Fungi</taxon>
        <taxon>Dikarya</taxon>
        <taxon>Ascomycota</taxon>
        <taxon>Pezizomycotina</taxon>
        <taxon>Dothideomycetes</taxon>
        <taxon>Dothideomycetes incertae sedis</taxon>
        <taxon>Acrospermales</taxon>
        <taxon>Acrospermaceae</taxon>
        <taxon>Pseudovirgaria</taxon>
    </lineage>
</organism>
<dbReference type="InterPro" id="IPR042171">
    <property type="entry name" value="Acyl-CoA_hotdog"/>
</dbReference>
<dbReference type="GO" id="GO:0006637">
    <property type="term" value="P:acyl-CoA metabolic process"/>
    <property type="evidence" value="ECO:0007669"/>
    <property type="project" value="InterPro"/>
</dbReference>
<dbReference type="Pfam" id="PF20789">
    <property type="entry name" value="4HBT_3C"/>
    <property type="match status" value="1"/>
</dbReference>
<evidence type="ECO:0000256" key="3">
    <source>
        <dbReference type="SAM" id="MobiDB-lite"/>
    </source>
</evidence>
<dbReference type="GO" id="GO:0005782">
    <property type="term" value="C:peroxisomal matrix"/>
    <property type="evidence" value="ECO:0007669"/>
    <property type="project" value="UniProtKB-SubCell"/>
</dbReference>
<dbReference type="GO" id="GO:0009062">
    <property type="term" value="P:fatty acid catabolic process"/>
    <property type="evidence" value="ECO:0007669"/>
    <property type="project" value="TreeGrafter"/>
</dbReference>
<protein>
    <submittedName>
        <fullName evidence="6">Thioesterase/thiol ester dehydrase-isomerase</fullName>
    </submittedName>
</protein>
<dbReference type="GO" id="GO:0047617">
    <property type="term" value="F:fatty acyl-CoA hydrolase activity"/>
    <property type="evidence" value="ECO:0007669"/>
    <property type="project" value="InterPro"/>
</dbReference>
<dbReference type="InterPro" id="IPR049449">
    <property type="entry name" value="TesB_ACOT8-like_N"/>
</dbReference>
<evidence type="ECO:0000313" key="6">
    <source>
        <dbReference type="EMBL" id="KAF2757921.1"/>
    </source>
</evidence>